<accession>A0A507BDY1</accession>
<dbReference type="GO" id="GO:0043015">
    <property type="term" value="F:gamma-tubulin binding"/>
    <property type="evidence" value="ECO:0007669"/>
    <property type="project" value="InterPro"/>
</dbReference>
<evidence type="ECO:0000256" key="5">
    <source>
        <dbReference type="RuleBase" id="RU363050"/>
    </source>
</evidence>
<dbReference type="InParanoid" id="A0A507BDY1"/>
<dbReference type="Pfam" id="PF17681">
    <property type="entry name" value="GCP_N_terminal"/>
    <property type="match status" value="1"/>
</dbReference>
<sequence length="924" mass="104925">MASTTARSAHAERRANGAYPDKASARARMSGTDSQASDRYEQRYREGSPQINAAAFASTSHKRSASGNPRPTTRTTDERRTEKVQVTTRETLVSRTRSPDRRNSAAQRERTKATDGAKMRPPEPKVKDQKPEPAPQAPWEPIASLLPHTTAPLACRISLPPLASQAPQALQPKPLHELSLESQEAVILEDLLFVFMGFEGQYIRFSKTYNPHEERDRLSGPTFRILPGLDPSLQDLTQAMLKMASHYSALQAFVDVQSRDEFGSVNHALCASIRGFLQNYLNLVAQLETQFLTNDSFTLHVLNIHVLPTGQMLAQLYAVAHELMKKNALLDDESDDESTDDGDDYDKILDQLREGGELVPGNMAGNKICKGGVVLGLITKRLEDMAGDPSARALLTTLLRDASRPYMRMLNEWLHHGGIKDPHSEFLIKEQKSIRRERLEQDYTDEYWERRYTIRDHDIPPQLVGVKDKVLLAGKYLNVVRECGGVDVSKEVKDVPTSFDDARFLDNVNNAYAHANESLMQLLVTTHALPARLRSLKHYFFLDPSDYFSYFLELGASELRRNVKQVNIGKLQSLLDLVLRQPGTIVSMDPFKEDVKVEMNEVTLIKSLQRVVNITGIEQGETLQPVTNEPTEPDKHARGFTSLQLDYAVPFPVSLVISRKTIWRYQALFRYLLSLRHMESQLCAGWQHTMRSFSWTYKSSSARLQILKQRVWTLRARMLVFVQQLLYFCTAEVIEPNWQALMSRLDTKDGASRTVDELMQDHVDFLDTCLKECMLTNSKLLKIYAKLMQTCHYFTNYLPWLTLEIEMACPELSRNERPANVSESQWRQFMLGRDERRKALENSNQGVNNPPGRSPDLVLDNLLDIFKKWEHQFGRHLQILLDALNHYAATETVVLLSLCARLSTANQGTEWAGRGHGDEDASAL</sequence>
<keyword evidence="10" id="KW-1185">Reference proteome</keyword>
<dbReference type="PANTHER" id="PTHR19302:SF13">
    <property type="entry name" value="GAMMA-TUBULIN COMPLEX COMPONENT 2"/>
    <property type="match status" value="1"/>
</dbReference>
<organism evidence="9 10">
    <name type="scientific">Thyridium curvatum</name>
    <dbReference type="NCBI Taxonomy" id="1093900"/>
    <lineage>
        <taxon>Eukaryota</taxon>
        <taxon>Fungi</taxon>
        <taxon>Dikarya</taxon>
        <taxon>Ascomycota</taxon>
        <taxon>Pezizomycotina</taxon>
        <taxon>Sordariomycetes</taxon>
        <taxon>Sordariomycetidae</taxon>
        <taxon>Thyridiales</taxon>
        <taxon>Thyridiaceae</taxon>
        <taxon>Thyridium</taxon>
    </lineage>
</organism>
<dbReference type="GeneID" id="41972265"/>
<feature type="compositionally biased region" description="Polar residues" evidence="6">
    <location>
        <begin position="84"/>
        <end position="96"/>
    </location>
</feature>
<evidence type="ECO:0000256" key="1">
    <source>
        <dbReference type="ARBA" id="ARBA00010337"/>
    </source>
</evidence>
<comment type="similarity">
    <text evidence="1 5">Belongs to the TUBGCP family.</text>
</comment>
<dbReference type="GO" id="GO:0051011">
    <property type="term" value="F:microtubule minus-end binding"/>
    <property type="evidence" value="ECO:0007669"/>
    <property type="project" value="TreeGrafter"/>
</dbReference>
<dbReference type="InterPro" id="IPR007259">
    <property type="entry name" value="GCP"/>
</dbReference>
<dbReference type="InterPro" id="IPR042241">
    <property type="entry name" value="GCP_C_sf"/>
</dbReference>
<feature type="domain" description="Gamma tubulin complex component protein N-terminal" evidence="8">
    <location>
        <begin position="188"/>
        <end position="524"/>
    </location>
</feature>
<dbReference type="GO" id="GO:0000930">
    <property type="term" value="C:gamma-tubulin complex"/>
    <property type="evidence" value="ECO:0007669"/>
    <property type="project" value="TreeGrafter"/>
</dbReference>
<comment type="caution">
    <text evidence="9">The sequence shown here is derived from an EMBL/GenBank/DDBJ whole genome shotgun (WGS) entry which is preliminary data.</text>
</comment>
<evidence type="ECO:0000256" key="3">
    <source>
        <dbReference type="ARBA" id="ARBA00022701"/>
    </source>
</evidence>
<dbReference type="Pfam" id="PF04130">
    <property type="entry name" value="GCP_C_terminal"/>
    <property type="match status" value="1"/>
</dbReference>
<dbReference type="InterPro" id="IPR041470">
    <property type="entry name" value="GCP_N"/>
</dbReference>
<keyword evidence="4 5" id="KW-0206">Cytoskeleton</keyword>
<dbReference type="AlphaFoldDB" id="A0A507BDY1"/>
<feature type="compositionally biased region" description="Basic and acidic residues" evidence="6">
    <location>
        <begin position="36"/>
        <end position="46"/>
    </location>
</feature>
<dbReference type="GO" id="GO:0000278">
    <property type="term" value="P:mitotic cell cycle"/>
    <property type="evidence" value="ECO:0007669"/>
    <property type="project" value="TreeGrafter"/>
</dbReference>
<dbReference type="FunCoup" id="A0A507BDY1">
    <property type="interactions" value="649"/>
</dbReference>
<dbReference type="GO" id="GO:0005874">
    <property type="term" value="C:microtubule"/>
    <property type="evidence" value="ECO:0007669"/>
    <property type="project" value="UniProtKB-KW"/>
</dbReference>
<dbReference type="GO" id="GO:0007020">
    <property type="term" value="P:microtubule nucleation"/>
    <property type="evidence" value="ECO:0007669"/>
    <property type="project" value="InterPro"/>
</dbReference>
<dbReference type="InterPro" id="IPR040457">
    <property type="entry name" value="GCP_C"/>
</dbReference>
<dbReference type="EMBL" id="SKBQ01000024">
    <property type="protein sequence ID" value="TPX14988.1"/>
    <property type="molecule type" value="Genomic_DNA"/>
</dbReference>
<feature type="domain" description="Gamma tubulin complex component C-terminal" evidence="7">
    <location>
        <begin position="529"/>
        <end position="904"/>
    </location>
</feature>
<dbReference type="GO" id="GO:0044732">
    <property type="term" value="C:mitotic spindle pole body"/>
    <property type="evidence" value="ECO:0007669"/>
    <property type="project" value="TreeGrafter"/>
</dbReference>
<evidence type="ECO:0000259" key="8">
    <source>
        <dbReference type="Pfam" id="PF17681"/>
    </source>
</evidence>
<comment type="subcellular location">
    <subcellularLocation>
        <location evidence="5">Cytoplasm</location>
        <location evidence="5">Cytoskeleton</location>
        <location evidence="5">Microtubule organizing center</location>
    </subcellularLocation>
</comment>
<keyword evidence="3 5" id="KW-0493">Microtubule</keyword>
<dbReference type="GO" id="GO:0051225">
    <property type="term" value="P:spindle assembly"/>
    <property type="evidence" value="ECO:0007669"/>
    <property type="project" value="TreeGrafter"/>
</dbReference>
<evidence type="ECO:0000313" key="9">
    <source>
        <dbReference type="EMBL" id="TPX14988.1"/>
    </source>
</evidence>
<reference evidence="9 10" key="1">
    <citation type="submission" date="2019-06" db="EMBL/GenBank/DDBJ databases">
        <title>Draft genome sequence of the filamentous fungus Phialemoniopsis curvata isolated from diesel fuel.</title>
        <authorList>
            <person name="Varaljay V.A."/>
            <person name="Lyon W.J."/>
            <person name="Crouch A.L."/>
            <person name="Drake C.E."/>
            <person name="Hollomon J.M."/>
            <person name="Nadeau L.J."/>
            <person name="Nunn H.S."/>
            <person name="Stevenson B.S."/>
            <person name="Bojanowski C.L."/>
            <person name="Crookes-Goodson W.J."/>
        </authorList>
    </citation>
    <scope>NUCLEOTIDE SEQUENCE [LARGE SCALE GENOMIC DNA]</scope>
    <source>
        <strain evidence="9 10">D216</strain>
    </source>
</reference>
<feature type="region of interest" description="Disordered" evidence="6">
    <location>
        <begin position="1"/>
        <end position="140"/>
    </location>
</feature>
<dbReference type="PANTHER" id="PTHR19302">
    <property type="entry name" value="GAMMA TUBULIN COMPLEX PROTEIN"/>
    <property type="match status" value="1"/>
</dbReference>
<protein>
    <recommendedName>
        <fullName evidence="5">Spindle pole body component</fullName>
    </recommendedName>
</protein>
<dbReference type="OrthoDB" id="2192946at2759"/>
<dbReference type="GO" id="GO:0051321">
    <property type="term" value="P:meiotic cell cycle"/>
    <property type="evidence" value="ECO:0007669"/>
    <property type="project" value="TreeGrafter"/>
</dbReference>
<dbReference type="GO" id="GO:0031122">
    <property type="term" value="P:cytoplasmic microtubule organization"/>
    <property type="evidence" value="ECO:0007669"/>
    <property type="project" value="TreeGrafter"/>
</dbReference>
<evidence type="ECO:0000313" key="10">
    <source>
        <dbReference type="Proteomes" id="UP000319257"/>
    </source>
</evidence>
<evidence type="ECO:0000256" key="4">
    <source>
        <dbReference type="ARBA" id="ARBA00023212"/>
    </source>
</evidence>
<dbReference type="STRING" id="1093900.A0A507BDY1"/>
<evidence type="ECO:0000256" key="2">
    <source>
        <dbReference type="ARBA" id="ARBA00022490"/>
    </source>
</evidence>
<dbReference type="Proteomes" id="UP000319257">
    <property type="component" value="Unassembled WGS sequence"/>
</dbReference>
<keyword evidence="2 5" id="KW-0963">Cytoplasm</keyword>
<dbReference type="Gene3D" id="1.20.120.1900">
    <property type="entry name" value="Gamma-tubulin complex, C-terminal domain"/>
    <property type="match status" value="1"/>
</dbReference>
<feature type="compositionally biased region" description="Basic and acidic residues" evidence="6">
    <location>
        <begin position="97"/>
        <end position="131"/>
    </location>
</feature>
<dbReference type="GO" id="GO:0000922">
    <property type="term" value="C:spindle pole"/>
    <property type="evidence" value="ECO:0007669"/>
    <property type="project" value="InterPro"/>
</dbReference>
<gene>
    <name evidence="9" type="ORF">E0L32_004818</name>
</gene>
<evidence type="ECO:0000259" key="7">
    <source>
        <dbReference type="Pfam" id="PF04130"/>
    </source>
</evidence>
<name>A0A507BDY1_9PEZI</name>
<evidence type="ECO:0000256" key="6">
    <source>
        <dbReference type="SAM" id="MobiDB-lite"/>
    </source>
</evidence>
<proteinExistence type="inferred from homology"/>
<dbReference type="RefSeq" id="XP_030996699.1">
    <property type="nucleotide sequence ID" value="XM_031139271.1"/>
</dbReference>